<dbReference type="Proteomes" id="UP000789508">
    <property type="component" value="Unassembled WGS sequence"/>
</dbReference>
<dbReference type="Pfam" id="PF22951">
    <property type="entry name" value="3HBD"/>
    <property type="match status" value="1"/>
</dbReference>
<sequence length="846" mass="95098">PKIKEYDENIDDIELESVGIGVGERGNDGQVGDGSISETEPTFSSMSSLSKEVSAALAATDISVSATGEDSFESDSDGESIDISAEISQFNKHKEEAARYLQNFPFGPFTDAMEIENTAYINEKEDENPHNSNLNKKNKYLGIVDIEPEESGLVGEIISLTGKQPSNNNNTSIISKTNGNYHFTVKTATRTQEITTISAVAFTTPSCGSVFDPIDAGSRFYVKRRIVIGNVSKWIPHEKREPKLEKYTHKWMVYVVGPPHSLNITSFIRKVRFYLHPSYRPNDIVDLKEAPFQITRFGWGEFPVRVQLFFVDKKNKPVDVIHLLKLDETHSGKQRLGDERAYDLELDRNTEFMAPREEKIPEKNSTNGTKISKRPDGLTKNLNGVHLHSENTTSSDISYLLEPLLNETVHSYPLIRPNSESSRNDSLPYNTAPSTQLFLAWELNVRTSAEWQRARAMRIMVQSMSQSIADEKIQEAAASLTTKGVALWCRKKKHTPILPDESDSTLNIFDKSLESLESPIATQQLVTSPESFLFSSTSLTTPTIYCKYCGCLNSWHETELTEDGLSSLTKIKCKRRPRALRKFGKLCGLTLANESIEELSKDSCQEEENMEMDIDIGNFDIKETMTNIFNPSILSQNDDKSNEWLTINSMLDPRGIDWVWDVVAELEMKSVVATNISASDDNTISMEDDSIVAVEQRLVTGNLLFQLTKIFLGDILNKSVEIYKNEEKNDTASSKNYSLSSIKKEEKEEERDSSWQEHSNSMDIDDEALVPMIEESKKHVSSSSSPSLQIPHPTKLLVPYHIYQALESNPQTDFLTGKYLASMNSCSAHRSKKAESSKNEGNKEEI</sequence>
<dbReference type="Gene3D" id="2.60.40.1970">
    <property type="entry name" value="YEATS domain"/>
    <property type="match status" value="1"/>
</dbReference>
<feature type="compositionally biased region" description="Basic and acidic residues" evidence="3">
    <location>
        <begin position="833"/>
        <end position="846"/>
    </location>
</feature>
<dbReference type="PANTHER" id="PTHR23195">
    <property type="entry name" value="YEATS DOMAIN"/>
    <property type="match status" value="1"/>
</dbReference>
<comment type="subcellular location">
    <subcellularLocation>
        <location evidence="2">Nucleus</location>
    </subcellularLocation>
</comment>
<gene>
    <name evidence="5" type="ORF">ALEPTO_LOCUS3868</name>
</gene>
<feature type="compositionally biased region" description="Polar residues" evidence="3">
    <location>
        <begin position="732"/>
        <end position="741"/>
    </location>
</feature>
<comment type="caution">
    <text evidence="5">The sequence shown here is derived from an EMBL/GenBank/DDBJ whole genome shotgun (WGS) entry which is preliminary data.</text>
</comment>
<dbReference type="InterPro" id="IPR038704">
    <property type="entry name" value="YEAST_sf"/>
</dbReference>
<feature type="region of interest" description="Disordered" evidence="3">
    <location>
        <begin position="732"/>
        <end position="764"/>
    </location>
</feature>
<feature type="compositionally biased region" description="Gly residues" evidence="3">
    <location>
        <begin position="20"/>
        <end position="32"/>
    </location>
</feature>
<dbReference type="Pfam" id="PF03366">
    <property type="entry name" value="YEATS"/>
    <property type="match status" value="1"/>
</dbReference>
<dbReference type="InterPro" id="IPR055127">
    <property type="entry name" value="YEATS2_3HBD"/>
</dbReference>
<organism evidence="5 6">
    <name type="scientific">Ambispora leptoticha</name>
    <dbReference type="NCBI Taxonomy" id="144679"/>
    <lineage>
        <taxon>Eukaryota</taxon>
        <taxon>Fungi</taxon>
        <taxon>Fungi incertae sedis</taxon>
        <taxon>Mucoromycota</taxon>
        <taxon>Glomeromycotina</taxon>
        <taxon>Glomeromycetes</taxon>
        <taxon>Archaeosporales</taxon>
        <taxon>Ambisporaceae</taxon>
        <taxon>Ambispora</taxon>
    </lineage>
</organism>
<evidence type="ECO:0000313" key="5">
    <source>
        <dbReference type="EMBL" id="CAG8508867.1"/>
    </source>
</evidence>
<feature type="region of interest" description="Disordered" evidence="3">
    <location>
        <begin position="825"/>
        <end position="846"/>
    </location>
</feature>
<proteinExistence type="predicted"/>
<feature type="region of interest" description="Disordered" evidence="3">
    <location>
        <begin position="19"/>
        <end position="47"/>
    </location>
</feature>
<feature type="domain" description="YEATS" evidence="4">
    <location>
        <begin position="216"/>
        <end position="360"/>
    </location>
</feature>
<name>A0A9N8ZW85_9GLOM</name>
<feature type="non-terminal residue" evidence="5">
    <location>
        <position position="1"/>
    </location>
</feature>
<accession>A0A9N8ZW85</accession>
<dbReference type="InterPro" id="IPR055129">
    <property type="entry name" value="YEATS_dom"/>
</dbReference>
<dbReference type="AlphaFoldDB" id="A0A9N8ZW85"/>
<protein>
    <submittedName>
        <fullName evidence="5">14074_t:CDS:1</fullName>
    </submittedName>
</protein>
<dbReference type="OrthoDB" id="1741717at2759"/>
<dbReference type="PROSITE" id="PS51037">
    <property type="entry name" value="YEATS"/>
    <property type="match status" value="1"/>
</dbReference>
<evidence type="ECO:0000256" key="3">
    <source>
        <dbReference type="SAM" id="MobiDB-lite"/>
    </source>
</evidence>
<evidence type="ECO:0000256" key="2">
    <source>
        <dbReference type="PROSITE-ProRule" id="PRU00376"/>
    </source>
</evidence>
<evidence type="ECO:0000259" key="4">
    <source>
        <dbReference type="PROSITE" id="PS51037"/>
    </source>
</evidence>
<feature type="compositionally biased region" description="Basic and acidic residues" evidence="3">
    <location>
        <begin position="742"/>
        <end position="755"/>
    </location>
</feature>
<dbReference type="GO" id="GO:0005634">
    <property type="term" value="C:nucleus"/>
    <property type="evidence" value="ECO:0007669"/>
    <property type="project" value="UniProtKB-SubCell"/>
</dbReference>
<keyword evidence="1 2" id="KW-0539">Nucleus</keyword>
<dbReference type="GO" id="GO:0006355">
    <property type="term" value="P:regulation of DNA-templated transcription"/>
    <property type="evidence" value="ECO:0007669"/>
    <property type="project" value="InterPro"/>
</dbReference>
<evidence type="ECO:0000313" key="6">
    <source>
        <dbReference type="Proteomes" id="UP000789508"/>
    </source>
</evidence>
<evidence type="ECO:0000256" key="1">
    <source>
        <dbReference type="ARBA" id="ARBA00023242"/>
    </source>
</evidence>
<reference evidence="5" key="1">
    <citation type="submission" date="2021-06" db="EMBL/GenBank/DDBJ databases">
        <authorList>
            <person name="Kallberg Y."/>
            <person name="Tangrot J."/>
            <person name="Rosling A."/>
        </authorList>
    </citation>
    <scope>NUCLEOTIDE SEQUENCE</scope>
    <source>
        <strain evidence="5">FL130A</strain>
    </source>
</reference>
<dbReference type="CDD" id="cd16907">
    <property type="entry name" value="YEATS_YEATS2_like"/>
    <property type="match status" value="1"/>
</dbReference>
<feature type="compositionally biased region" description="Polar residues" evidence="3">
    <location>
        <begin position="36"/>
        <end position="47"/>
    </location>
</feature>
<keyword evidence="6" id="KW-1185">Reference proteome</keyword>
<dbReference type="EMBL" id="CAJVPS010000782">
    <property type="protein sequence ID" value="CAG8508867.1"/>
    <property type="molecule type" value="Genomic_DNA"/>
</dbReference>
<dbReference type="GO" id="GO:0000785">
    <property type="term" value="C:chromatin"/>
    <property type="evidence" value="ECO:0007669"/>
    <property type="project" value="UniProtKB-ARBA"/>
</dbReference>
<dbReference type="InterPro" id="IPR005033">
    <property type="entry name" value="YEATS"/>
</dbReference>